<dbReference type="GO" id="GO:0005886">
    <property type="term" value="C:plasma membrane"/>
    <property type="evidence" value="ECO:0007669"/>
    <property type="project" value="UniProtKB-SubCell"/>
</dbReference>
<dbReference type="OrthoDB" id="6613903at2759"/>
<protein>
    <recommendedName>
        <fullName evidence="6">Gustatory receptor</fullName>
    </recommendedName>
</protein>
<dbReference type="EMBL" id="VUJU01000914">
    <property type="protein sequence ID" value="KAF0767702.1"/>
    <property type="molecule type" value="Genomic_DNA"/>
</dbReference>
<dbReference type="AlphaFoldDB" id="A0A6G0ZAQ6"/>
<organism evidence="7 8">
    <name type="scientific">Aphis craccivora</name>
    <name type="common">Cowpea aphid</name>
    <dbReference type="NCBI Taxonomy" id="307492"/>
    <lineage>
        <taxon>Eukaryota</taxon>
        <taxon>Metazoa</taxon>
        <taxon>Ecdysozoa</taxon>
        <taxon>Arthropoda</taxon>
        <taxon>Hexapoda</taxon>
        <taxon>Insecta</taxon>
        <taxon>Pterygota</taxon>
        <taxon>Neoptera</taxon>
        <taxon>Paraneoptera</taxon>
        <taxon>Hemiptera</taxon>
        <taxon>Sternorrhyncha</taxon>
        <taxon>Aphidomorpha</taxon>
        <taxon>Aphidoidea</taxon>
        <taxon>Aphididae</taxon>
        <taxon>Aphidini</taxon>
        <taxon>Aphis</taxon>
        <taxon>Aphis</taxon>
    </lineage>
</organism>
<accession>A0A6G0ZAQ6</accession>
<feature type="transmembrane region" description="Helical" evidence="6">
    <location>
        <begin position="67"/>
        <end position="87"/>
    </location>
</feature>
<evidence type="ECO:0000256" key="4">
    <source>
        <dbReference type="ARBA" id="ARBA00022989"/>
    </source>
</evidence>
<name>A0A6G0ZAQ6_APHCR</name>
<proteinExistence type="inferred from homology"/>
<reference evidence="7 8" key="1">
    <citation type="submission" date="2019-08" db="EMBL/GenBank/DDBJ databases">
        <title>Whole genome of Aphis craccivora.</title>
        <authorList>
            <person name="Voronova N.V."/>
            <person name="Shulinski R.S."/>
            <person name="Bandarenka Y.V."/>
            <person name="Zhorov D.G."/>
            <person name="Warner D."/>
        </authorList>
    </citation>
    <scope>NUCLEOTIDE SEQUENCE [LARGE SCALE GENOMIC DNA]</scope>
    <source>
        <strain evidence="7">180601</strain>
        <tissue evidence="7">Whole Body</tissue>
    </source>
</reference>
<feature type="non-terminal residue" evidence="7">
    <location>
        <position position="308"/>
    </location>
</feature>
<evidence type="ECO:0000313" key="8">
    <source>
        <dbReference type="Proteomes" id="UP000478052"/>
    </source>
</evidence>
<feature type="transmembrane region" description="Helical" evidence="6">
    <location>
        <begin position="30"/>
        <end position="55"/>
    </location>
</feature>
<evidence type="ECO:0000256" key="3">
    <source>
        <dbReference type="ARBA" id="ARBA00022692"/>
    </source>
</evidence>
<evidence type="ECO:0000256" key="5">
    <source>
        <dbReference type="ARBA" id="ARBA00023136"/>
    </source>
</evidence>
<keyword evidence="5 6" id="KW-0472">Membrane</keyword>
<comment type="similarity">
    <text evidence="6">Belongs to the insect chemoreceptor superfamily. Gustatory receptor (GR) family.</text>
</comment>
<feature type="non-terminal residue" evidence="7">
    <location>
        <position position="1"/>
    </location>
</feature>
<comment type="caution">
    <text evidence="6">Lacks conserved residue(s) required for the propagation of feature annotation.</text>
</comment>
<keyword evidence="6" id="KW-0807">Transducer</keyword>
<dbReference type="GO" id="GO:0050909">
    <property type="term" value="P:sensory perception of taste"/>
    <property type="evidence" value="ECO:0007669"/>
    <property type="project" value="InterPro"/>
</dbReference>
<gene>
    <name evidence="7" type="ORF">FWK35_00011160</name>
</gene>
<feature type="transmembrane region" description="Helical" evidence="6">
    <location>
        <begin position="185"/>
        <end position="211"/>
    </location>
</feature>
<dbReference type="GO" id="GO:0007165">
    <property type="term" value="P:signal transduction"/>
    <property type="evidence" value="ECO:0007669"/>
    <property type="project" value="UniProtKB-KW"/>
</dbReference>
<comment type="subcellular location">
    <subcellularLocation>
        <location evidence="1 6">Cell membrane</location>
        <topology evidence="1 6">Multi-pass membrane protein</topology>
    </subcellularLocation>
</comment>
<comment type="function">
    <text evidence="6">Gustatory receptor which mediates acceptance or avoidance behavior, depending on its substrates.</text>
</comment>
<evidence type="ECO:0000256" key="6">
    <source>
        <dbReference type="RuleBase" id="RU363108"/>
    </source>
</evidence>
<dbReference type="Pfam" id="PF08395">
    <property type="entry name" value="7tm_7"/>
    <property type="match status" value="1"/>
</dbReference>
<keyword evidence="2 6" id="KW-1003">Cell membrane</keyword>
<evidence type="ECO:0000256" key="2">
    <source>
        <dbReference type="ARBA" id="ARBA00022475"/>
    </source>
</evidence>
<sequence length="308" mass="36775">LINDIIEFDRTLDEFPLAVLVELNCSTTKYSWNIFLVLLLMCYIGLQIFSIWLWPPKIFNFSITAKYFFEIPCITEFVIFATTYFYLQNLGFRFDILNRFSKRFHDDLVTAAGTWTRSEITQLIENVRLLHAKLCELLHTFSLGYGVLMLFYFVFNFLDLLRNFYYLLHVSRYSLSKTNPHFRNLNIILTIIFCLQNVIFVLLLLITVSWINRKKMEIVSFLRLIHISKLPFDTKLQIKIFMNQLSTFEWDQISAFGYFHIDLRYIVTFFILLTTTLATSVQMKQHPYVVKFNNAYNSYLRVEYSNIH</sequence>
<keyword evidence="4 6" id="KW-1133">Transmembrane helix</keyword>
<keyword evidence="8" id="KW-1185">Reference proteome</keyword>
<dbReference type="InterPro" id="IPR013604">
    <property type="entry name" value="7TM_chemorcpt"/>
</dbReference>
<feature type="transmembrane region" description="Helical" evidence="6">
    <location>
        <begin position="143"/>
        <end position="165"/>
    </location>
</feature>
<feature type="transmembrane region" description="Helical" evidence="6">
    <location>
        <begin position="263"/>
        <end position="281"/>
    </location>
</feature>
<comment type="caution">
    <text evidence="7">The sequence shown here is derived from an EMBL/GenBank/DDBJ whole genome shotgun (WGS) entry which is preliminary data.</text>
</comment>
<keyword evidence="6 7" id="KW-0675">Receptor</keyword>
<evidence type="ECO:0000256" key="1">
    <source>
        <dbReference type="ARBA" id="ARBA00004651"/>
    </source>
</evidence>
<evidence type="ECO:0000313" key="7">
    <source>
        <dbReference type="EMBL" id="KAF0767702.1"/>
    </source>
</evidence>
<keyword evidence="3 6" id="KW-0812">Transmembrane</keyword>
<dbReference type="Proteomes" id="UP000478052">
    <property type="component" value="Unassembled WGS sequence"/>
</dbReference>